<keyword evidence="4 5" id="KW-0539">Nucleus</keyword>
<dbReference type="InterPro" id="IPR005554">
    <property type="entry name" value="NOL6/Upt22"/>
</dbReference>
<dbReference type="GO" id="GO:0034456">
    <property type="term" value="C:UTP-C complex"/>
    <property type="evidence" value="ECO:0007669"/>
    <property type="project" value="TreeGrafter"/>
</dbReference>
<dbReference type="AlphaFoldDB" id="A0A6G1HVW9"/>
<feature type="compositionally biased region" description="Basic and acidic residues" evidence="6">
    <location>
        <begin position="87"/>
        <end position="98"/>
    </location>
</feature>
<dbReference type="GO" id="GO:0032040">
    <property type="term" value="C:small-subunit processome"/>
    <property type="evidence" value="ECO:0007669"/>
    <property type="project" value="TreeGrafter"/>
</dbReference>
<evidence type="ECO:0000313" key="13">
    <source>
        <dbReference type="EMBL" id="KAF2399987.1"/>
    </source>
</evidence>
<keyword evidence="5" id="KW-0690">Ribosome biogenesis</keyword>
<dbReference type="Pfam" id="PF17405">
    <property type="entry name" value="Nrap_D4"/>
    <property type="match status" value="1"/>
</dbReference>
<dbReference type="Proteomes" id="UP000799640">
    <property type="component" value="Unassembled WGS sequence"/>
</dbReference>
<feature type="domain" description="Nrap protein" evidence="12">
    <location>
        <begin position="1039"/>
        <end position="1160"/>
    </location>
</feature>
<dbReference type="InterPro" id="IPR035368">
    <property type="entry name" value="Nrap_D3"/>
</dbReference>
<dbReference type="Gene3D" id="1.10.1410.10">
    <property type="match status" value="1"/>
</dbReference>
<comment type="similarity">
    <text evidence="2 5">Belongs to the NRAP family.</text>
</comment>
<evidence type="ECO:0000256" key="4">
    <source>
        <dbReference type="ARBA" id="ARBA00023242"/>
    </source>
</evidence>
<evidence type="ECO:0000313" key="14">
    <source>
        <dbReference type="Proteomes" id="UP000799640"/>
    </source>
</evidence>
<accession>A0A6G1HVW9</accession>
<protein>
    <recommendedName>
        <fullName evidence="5">U3 small nucleolar RNA-associated protein 22</fullName>
    </recommendedName>
</protein>
<sequence>MAPPAIKRRKLSHTPSDGDTSDGSEQSGFPSEEEHDSADDLEGVSDDSGMEDASSNDEDEEMEEDIESEPVSPIAKEKLAVKPAAKVPEKQKATAEKPKPRHTQPSDALTGTGYTGEVFRSNMFKLQVDELLEQVRPKHGKKEAAVERVLRALKTIIEQIPARDPTSVVEAEKALLKKDRIAVPFPNPRPAEDAKYKLAYSKPAQVSVAGSYPLKTTTGSSSDLVLDIIVTMPQDIFQEKDYMNFRYFYKRAFYLACLAAGIKANKQHAFDLKFDYLHGNRLLPILVVTPDEKDAGFKVVILPAVLKNVFPVEKLLPTVNCVRPKVLGEEKDEPLRPTPFYNASIRVDSLALAYLKLQHDAAKQCEAYKDACVLGRIWLRQRGFSGRMRNGGFGNFEWGVLIALLLQGGGPKGMPAFSPGYSSYQLFKATLQYLATKDFVKNPQVVGGSLALPQEKGPVFFDVTRSSNVLFKMSPWSYKLLQYEARTAVAMLSDSVFDHFDATFIMRVDQPLYRYDTIVEIPVLSLVPVAEREMLEERLSSRCQELYTTLTRGLGDRVKLIQLHMPEEENWALGTRAHAISNDSKVMIGFVVDAASYNRTVDHGPAAENKKEAASFRKFWGEKAELRRFKDGSILESLVWSTKEGSSIFRQIISYLVERHFGKDAAADMSYTGDQETKLVPSAGQPAGIAPFHPIMMAFQALEKDLRALEELPLQIRHILPASPELSYSSVEIPFIPGRTRMTIPADVILQFESSARWPDDLAAIQGTKIAFLLNLATELEAHAAGMTARVGLENETASLQNQSFLDVIYPTGAAFRLRLLHDREPTLLTRRLKDKTLSQSVKTAAAAALAAFKRTFVHLPAHTQAIQTLATRFPALSTAMRLFKRWIAAHRLAPHIAPQAAELLAARAFAAPYPWPVPSTGTTGFLRTLAFVARWDWRVEPWIVDLSVGGGPGVEGGFDAQAVQAARLRFEAWRKVDPGMNRVVWFLGSSVDGEGVAWTEGRVPKVVAGRVRALAKAAVGVINDRERDVGTLFGGSVTEYDFVIRLADVGDKGKRKEKEKFKNLAQQAGEEDVGYDPLGAFADEIQRLFGHAAVFFWDADRRDCIAGLWNPLQEERAWKLKLDYSTVPVEKGEGVVARINREGILNEIARLGGGLVKKVDVKGK</sequence>
<organism evidence="13 14">
    <name type="scientific">Trichodelitschia bisporula</name>
    <dbReference type="NCBI Taxonomy" id="703511"/>
    <lineage>
        <taxon>Eukaryota</taxon>
        <taxon>Fungi</taxon>
        <taxon>Dikarya</taxon>
        <taxon>Ascomycota</taxon>
        <taxon>Pezizomycotina</taxon>
        <taxon>Dothideomycetes</taxon>
        <taxon>Dothideomycetes incertae sedis</taxon>
        <taxon>Phaeotrichales</taxon>
        <taxon>Phaeotrichaceae</taxon>
        <taxon>Trichodelitschia</taxon>
    </lineage>
</organism>
<dbReference type="GO" id="GO:0003723">
    <property type="term" value="F:RNA binding"/>
    <property type="evidence" value="ECO:0007669"/>
    <property type="project" value="UniProtKB-KW"/>
</dbReference>
<dbReference type="InterPro" id="IPR035367">
    <property type="entry name" value="Nrap_D2"/>
</dbReference>
<evidence type="ECO:0000259" key="7">
    <source>
        <dbReference type="Pfam" id="PF03813"/>
    </source>
</evidence>
<evidence type="ECO:0000256" key="5">
    <source>
        <dbReference type="RuleBase" id="RU364032"/>
    </source>
</evidence>
<dbReference type="Pfam" id="PF17404">
    <property type="entry name" value="Nrap_D3"/>
    <property type="match status" value="1"/>
</dbReference>
<dbReference type="EMBL" id="ML996696">
    <property type="protein sequence ID" value="KAF2399987.1"/>
    <property type="molecule type" value="Genomic_DNA"/>
</dbReference>
<dbReference type="GO" id="GO:0006364">
    <property type="term" value="P:rRNA processing"/>
    <property type="evidence" value="ECO:0007669"/>
    <property type="project" value="UniProtKB-KW"/>
</dbReference>
<proteinExistence type="inferred from homology"/>
<evidence type="ECO:0000256" key="6">
    <source>
        <dbReference type="SAM" id="MobiDB-lite"/>
    </source>
</evidence>
<keyword evidence="5" id="KW-0698">rRNA processing</keyword>
<dbReference type="Gene3D" id="3.30.70.3030">
    <property type="match status" value="1"/>
</dbReference>
<feature type="domain" description="Nrap protein" evidence="8">
    <location>
        <begin position="367"/>
        <end position="506"/>
    </location>
</feature>
<dbReference type="PANTHER" id="PTHR17972:SF0">
    <property type="entry name" value="NUCLEOLAR PROTEIN 6"/>
    <property type="match status" value="1"/>
</dbReference>
<evidence type="ECO:0000259" key="12">
    <source>
        <dbReference type="Pfam" id="PF17407"/>
    </source>
</evidence>
<gene>
    <name evidence="13" type="ORF">EJ06DRAFT_494811</name>
</gene>
<evidence type="ECO:0000259" key="9">
    <source>
        <dbReference type="Pfam" id="PF17404"/>
    </source>
</evidence>
<evidence type="ECO:0000256" key="3">
    <source>
        <dbReference type="ARBA" id="ARBA00022884"/>
    </source>
</evidence>
<dbReference type="GO" id="GO:0006409">
    <property type="term" value="P:tRNA export from nucleus"/>
    <property type="evidence" value="ECO:0007669"/>
    <property type="project" value="TreeGrafter"/>
</dbReference>
<keyword evidence="3 5" id="KW-0694">RNA-binding</keyword>
<dbReference type="OrthoDB" id="10251401at2759"/>
<evidence type="ECO:0000259" key="10">
    <source>
        <dbReference type="Pfam" id="PF17405"/>
    </source>
</evidence>
<dbReference type="Pfam" id="PF03813">
    <property type="entry name" value="Nrap"/>
    <property type="match status" value="1"/>
</dbReference>
<dbReference type="Pfam" id="PF17407">
    <property type="entry name" value="Nrap_D6"/>
    <property type="match status" value="1"/>
</dbReference>
<feature type="region of interest" description="Disordered" evidence="6">
    <location>
        <begin position="1"/>
        <end position="114"/>
    </location>
</feature>
<dbReference type="InterPro" id="IPR035371">
    <property type="entry name" value="Nrap_D6"/>
</dbReference>
<keyword evidence="14" id="KW-1185">Reference proteome</keyword>
<feature type="domain" description="Nrap protein" evidence="7">
    <location>
        <begin position="227"/>
        <end position="364"/>
    </location>
</feature>
<feature type="domain" description="Nrap protein" evidence="9">
    <location>
        <begin position="512"/>
        <end position="661"/>
    </location>
</feature>
<dbReference type="GO" id="GO:0032545">
    <property type="term" value="C:CURI complex"/>
    <property type="evidence" value="ECO:0007669"/>
    <property type="project" value="TreeGrafter"/>
</dbReference>
<evidence type="ECO:0000259" key="8">
    <source>
        <dbReference type="Pfam" id="PF17403"/>
    </source>
</evidence>
<feature type="domain" description="Nrap protein" evidence="10">
    <location>
        <begin position="688"/>
        <end position="872"/>
    </location>
</feature>
<evidence type="ECO:0000256" key="1">
    <source>
        <dbReference type="ARBA" id="ARBA00004604"/>
    </source>
</evidence>
<keyword evidence="5" id="KW-0687">Ribonucleoprotein</keyword>
<dbReference type="Pfam" id="PF17406">
    <property type="entry name" value="Nrap_D5"/>
    <property type="match status" value="1"/>
</dbReference>
<reference evidence="13" key="1">
    <citation type="journal article" date="2020" name="Stud. Mycol.">
        <title>101 Dothideomycetes genomes: a test case for predicting lifestyles and emergence of pathogens.</title>
        <authorList>
            <person name="Haridas S."/>
            <person name="Albert R."/>
            <person name="Binder M."/>
            <person name="Bloem J."/>
            <person name="Labutti K."/>
            <person name="Salamov A."/>
            <person name="Andreopoulos B."/>
            <person name="Baker S."/>
            <person name="Barry K."/>
            <person name="Bills G."/>
            <person name="Bluhm B."/>
            <person name="Cannon C."/>
            <person name="Castanera R."/>
            <person name="Culley D."/>
            <person name="Daum C."/>
            <person name="Ezra D."/>
            <person name="Gonzalez J."/>
            <person name="Henrissat B."/>
            <person name="Kuo A."/>
            <person name="Liang C."/>
            <person name="Lipzen A."/>
            <person name="Lutzoni F."/>
            <person name="Magnuson J."/>
            <person name="Mondo S."/>
            <person name="Nolan M."/>
            <person name="Ohm R."/>
            <person name="Pangilinan J."/>
            <person name="Park H.-J."/>
            <person name="Ramirez L."/>
            <person name="Alfaro M."/>
            <person name="Sun H."/>
            <person name="Tritt A."/>
            <person name="Yoshinaga Y."/>
            <person name="Zwiers L.-H."/>
            <person name="Turgeon B."/>
            <person name="Goodwin S."/>
            <person name="Spatafora J."/>
            <person name="Crous P."/>
            <person name="Grigoriev I."/>
        </authorList>
    </citation>
    <scope>NUCLEOTIDE SEQUENCE</scope>
    <source>
        <strain evidence="13">CBS 262.69</strain>
    </source>
</reference>
<comment type="subcellular location">
    <subcellularLocation>
        <location evidence="1 5">Nucleus</location>
        <location evidence="1 5">Nucleolus</location>
    </subcellularLocation>
</comment>
<name>A0A6G1HVW9_9PEZI</name>
<dbReference type="InterPro" id="IPR035082">
    <property type="entry name" value="Nrap_D1"/>
</dbReference>
<dbReference type="InterPro" id="IPR035370">
    <property type="entry name" value="Nrap_D5"/>
</dbReference>
<dbReference type="PANTHER" id="PTHR17972">
    <property type="entry name" value="NUCLEOLAR RNA-ASSOCIATED PROTEIN"/>
    <property type="match status" value="1"/>
</dbReference>
<feature type="compositionally biased region" description="Polar residues" evidence="6">
    <location>
        <begin position="13"/>
        <end position="29"/>
    </location>
</feature>
<evidence type="ECO:0000259" key="11">
    <source>
        <dbReference type="Pfam" id="PF17406"/>
    </source>
</evidence>
<feature type="compositionally biased region" description="Acidic residues" evidence="6">
    <location>
        <begin position="31"/>
        <end position="68"/>
    </location>
</feature>
<dbReference type="InterPro" id="IPR035369">
    <property type="entry name" value="Nrap_D4"/>
</dbReference>
<feature type="compositionally biased region" description="Basic residues" evidence="6">
    <location>
        <begin position="1"/>
        <end position="12"/>
    </location>
</feature>
<evidence type="ECO:0000256" key="2">
    <source>
        <dbReference type="ARBA" id="ARBA00006674"/>
    </source>
</evidence>
<dbReference type="Pfam" id="PF17403">
    <property type="entry name" value="Nrap_D2"/>
    <property type="match status" value="1"/>
</dbReference>
<feature type="domain" description="Nrap protein" evidence="11">
    <location>
        <begin position="874"/>
        <end position="1030"/>
    </location>
</feature>